<dbReference type="Pfam" id="PF08379">
    <property type="entry name" value="Bact_transglu_N"/>
    <property type="match status" value="1"/>
</dbReference>
<dbReference type="PANTHER" id="PTHR33490">
    <property type="entry name" value="BLR5614 PROTEIN-RELATED"/>
    <property type="match status" value="1"/>
</dbReference>
<dbReference type="AlphaFoldDB" id="A0A9W5B5M5"/>
<evidence type="ECO:0000313" key="2">
    <source>
        <dbReference type="EMBL" id="CUX00234.1"/>
    </source>
</evidence>
<gene>
    <name evidence="2" type="ORF">AGR2A_Lc80158</name>
</gene>
<keyword evidence="2" id="KW-0378">Hydrolase</keyword>
<protein>
    <submittedName>
        <fullName evidence="2">Transglutaminase-like enzyme, predicted cysteine protease</fullName>
    </submittedName>
</protein>
<dbReference type="InterPro" id="IPR002931">
    <property type="entry name" value="Transglutaminase-like"/>
</dbReference>
<sequence>MFWPGPILDNPMLYDLSLHMGYTYDTPAHGARHIIRVLPLSIPGRQRLVAGSIDVSPTPEERAVFEDFFHLSATSVHLRAPHEKLDIRMQARVMVEAPALTADFSPELSRLPQDLAGVWSLDFQSPHHFIGASPRIGMDTAISAYAREVLKPGMTIREIALSLCKRIHKDFSYDGEATTVDTTPAEAFKLKRGVCQDFSHIMIMALRSLGIPAGYVSGFLRTIPPPGKERLEGADAMHAWVRIWCGEAAGYLELDPTNDIVAGSDHIVVGYGRDYSDVAPVIGVLKSYGNQQIKQAVDVIPIQQ</sequence>
<comment type="caution">
    <text evidence="2">The sequence shown here is derived from an EMBL/GenBank/DDBJ whole genome shotgun (WGS) entry which is preliminary data.</text>
</comment>
<evidence type="ECO:0000313" key="3">
    <source>
        <dbReference type="Proteomes" id="UP000191933"/>
    </source>
</evidence>
<dbReference type="GO" id="GO:0006508">
    <property type="term" value="P:proteolysis"/>
    <property type="evidence" value="ECO:0007669"/>
    <property type="project" value="UniProtKB-KW"/>
</dbReference>
<name>A0A9W5B5M5_9HYPH</name>
<dbReference type="Pfam" id="PF01841">
    <property type="entry name" value="Transglut_core"/>
    <property type="match status" value="1"/>
</dbReference>
<dbReference type="PANTHER" id="PTHR33490:SF7">
    <property type="entry name" value="BLR2979 PROTEIN"/>
    <property type="match status" value="1"/>
</dbReference>
<proteinExistence type="predicted"/>
<organism evidence="2 3">
    <name type="scientific">Agrobacterium genomosp. 2 str. CFBP 5494</name>
    <dbReference type="NCBI Taxonomy" id="1183436"/>
    <lineage>
        <taxon>Bacteria</taxon>
        <taxon>Pseudomonadati</taxon>
        <taxon>Pseudomonadota</taxon>
        <taxon>Alphaproteobacteria</taxon>
        <taxon>Hyphomicrobiales</taxon>
        <taxon>Rhizobiaceae</taxon>
        <taxon>Rhizobium/Agrobacterium group</taxon>
        <taxon>Agrobacterium</taxon>
        <taxon>Agrobacterium tumefaciens complex</taxon>
    </lineage>
</organism>
<dbReference type="GO" id="GO:0008233">
    <property type="term" value="F:peptidase activity"/>
    <property type="evidence" value="ECO:0007669"/>
    <property type="project" value="UniProtKB-KW"/>
</dbReference>
<dbReference type="InterPro" id="IPR038765">
    <property type="entry name" value="Papain-like_cys_pep_sf"/>
</dbReference>
<dbReference type="SMART" id="SM00460">
    <property type="entry name" value="TGc"/>
    <property type="match status" value="1"/>
</dbReference>
<dbReference type="Proteomes" id="UP000191933">
    <property type="component" value="Unassembled WGS sequence"/>
</dbReference>
<dbReference type="EMBL" id="FBVY01000037">
    <property type="protein sequence ID" value="CUX00234.1"/>
    <property type="molecule type" value="Genomic_DNA"/>
</dbReference>
<keyword evidence="2" id="KW-0645">Protease</keyword>
<reference evidence="2 3" key="1">
    <citation type="submission" date="2016-01" db="EMBL/GenBank/DDBJ databases">
        <authorList>
            <person name="Regsiter A."/>
            <person name="william w."/>
        </authorList>
    </citation>
    <scope>NUCLEOTIDE SEQUENCE [LARGE SCALE GENOMIC DNA]</scope>
    <source>
        <strain evidence="2 3">CFBP 5494</strain>
    </source>
</reference>
<keyword evidence="3" id="KW-1185">Reference proteome</keyword>
<dbReference type="Gene3D" id="3.10.620.30">
    <property type="match status" value="1"/>
</dbReference>
<dbReference type="InterPro" id="IPR013589">
    <property type="entry name" value="Bac_transglu_N"/>
</dbReference>
<dbReference type="SUPFAM" id="SSF54001">
    <property type="entry name" value="Cysteine proteinases"/>
    <property type="match status" value="1"/>
</dbReference>
<evidence type="ECO:0000259" key="1">
    <source>
        <dbReference type="SMART" id="SM00460"/>
    </source>
</evidence>
<accession>A0A9W5B5M5</accession>
<feature type="domain" description="Transglutaminase-like" evidence="1">
    <location>
        <begin position="187"/>
        <end position="258"/>
    </location>
</feature>